<dbReference type="Proteomes" id="UP000192505">
    <property type="component" value="Unassembled WGS sequence"/>
</dbReference>
<comment type="caution">
    <text evidence="1">The sequence shown here is derived from an EMBL/GenBank/DDBJ whole genome shotgun (WGS) entry which is preliminary data.</text>
</comment>
<protein>
    <submittedName>
        <fullName evidence="1">Uncharacterized protein</fullName>
    </submittedName>
</protein>
<reference evidence="1 2" key="1">
    <citation type="submission" date="2017-01" db="EMBL/GenBank/DDBJ databases">
        <title>Novel large sulfur bacteria in the metagenomes of groundwater-fed chemosynthetic microbial mats in the Lake Huron basin.</title>
        <authorList>
            <person name="Sharrar A.M."/>
            <person name="Flood B.E."/>
            <person name="Bailey J.V."/>
            <person name="Jones D.S."/>
            <person name="Biddanda B."/>
            <person name="Ruberg S.A."/>
            <person name="Marcus D.N."/>
            <person name="Dick G.J."/>
        </authorList>
    </citation>
    <scope>NUCLEOTIDE SEQUENCE [LARGE SCALE GENOMIC DNA]</scope>
    <source>
        <strain evidence="1">A7</strain>
    </source>
</reference>
<proteinExistence type="predicted"/>
<evidence type="ECO:0000313" key="1">
    <source>
        <dbReference type="EMBL" id="OQW86260.1"/>
    </source>
</evidence>
<evidence type="ECO:0000313" key="2">
    <source>
        <dbReference type="Proteomes" id="UP000192505"/>
    </source>
</evidence>
<accession>A0A1W9KPZ9</accession>
<organism evidence="1 2">
    <name type="scientific">Rhodoferax ferrireducens</name>
    <dbReference type="NCBI Taxonomy" id="192843"/>
    <lineage>
        <taxon>Bacteria</taxon>
        <taxon>Pseudomonadati</taxon>
        <taxon>Pseudomonadota</taxon>
        <taxon>Betaproteobacteria</taxon>
        <taxon>Burkholderiales</taxon>
        <taxon>Comamonadaceae</taxon>
        <taxon>Rhodoferax</taxon>
    </lineage>
</organism>
<sequence length="94" mass="9595">MKTLNLILGVLVLAAATLAVPAVLASIVAGSAGLLMLASAGPTLAPAPVVQTVQIVRQVEAPTVNVFELEGGTGVVVFRQVNGKLVSRFYRAQA</sequence>
<dbReference type="EMBL" id="MTEI01000019">
    <property type="protein sequence ID" value="OQW86260.1"/>
    <property type="molecule type" value="Genomic_DNA"/>
</dbReference>
<dbReference type="AlphaFoldDB" id="A0A1W9KPZ9"/>
<name>A0A1W9KPZ9_9BURK</name>
<gene>
    <name evidence="1" type="ORF">BWK72_17965</name>
</gene>